<feature type="chain" id="PRO_5028823458" description="DUF1134 domain-containing protein" evidence="1">
    <location>
        <begin position="34"/>
        <end position="166"/>
    </location>
</feature>
<feature type="signal peptide" evidence="1">
    <location>
        <begin position="1"/>
        <end position="33"/>
    </location>
</feature>
<evidence type="ECO:0000313" key="3">
    <source>
        <dbReference type="Proteomes" id="UP000516369"/>
    </source>
</evidence>
<dbReference type="KEGG" id="dvn:HQ394_16855"/>
<evidence type="ECO:0000313" key="2">
    <source>
        <dbReference type="EMBL" id="QNT70687.1"/>
    </source>
</evidence>
<evidence type="ECO:0000256" key="1">
    <source>
        <dbReference type="SAM" id="SignalP"/>
    </source>
</evidence>
<accession>A0A7H1N4Q1</accession>
<evidence type="ECO:0008006" key="4">
    <source>
        <dbReference type="Google" id="ProtNLM"/>
    </source>
</evidence>
<protein>
    <recommendedName>
        <fullName evidence="4">DUF1134 domain-containing protein</fullName>
    </recommendedName>
</protein>
<dbReference type="EMBL" id="CP053923">
    <property type="protein sequence ID" value="QNT70687.1"/>
    <property type="molecule type" value="Genomic_DNA"/>
</dbReference>
<reference evidence="2 3" key="1">
    <citation type="submission" date="2020-05" db="EMBL/GenBank/DDBJ databases">
        <title>Complete closed genome sequence of Defluviicoccus vanus.</title>
        <authorList>
            <person name="Bessarab I."/>
            <person name="Arumugam K."/>
            <person name="Maszenan A.M."/>
            <person name="Seviour R.J."/>
            <person name="Williams R.B."/>
        </authorList>
    </citation>
    <scope>NUCLEOTIDE SEQUENCE [LARGE SCALE GENOMIC DNA]</scope>
    <source>
        <strain evidence="2 3">Ben 114</strain>
    </source>
</reference>
<name>A0A7H1N4Q1_9PROT</name>
<sequence length="166" mass="16676">MREKEPIRTSAGIRTAVAAACLTALLTACSSGGGTSASGEPPSFQGLPPSGYVDMQEVQVAYIGSAGGGTGTLTFQGQTYPFTVGGLGVGGIGISSIDAKGEVYKLTSVANFPGAYGQGRYGIAVGTASAGDLWLENPNGVVMHLKAKREGLMLSLGGDAVVITMQ</sequence>
<dbReference type="AlphaFoldDB" id="A0A7H1N4Q1"/>
<proteinExistence type="predicted"/>
<keyword evidence="1" id="KW-0732">Signal</keyword>
<organism evidence="2 3">
    <name type="scientific">Defluviicoccus vanus</name>
    <dbReference type="NCBI Taxonomy" id="111831"/>
    <lineage>
        <taxon>Bacteria</taxon>
        <taxon>Pseudomonadati</taxon>
        <taxon>Pseudomonadota</taxon>
        <taxon>Alphaproteobacteria</taxon>
        <taxon>Rhodospirillales</taxon>
        <taxon>Rhodospirillaceae</taxon>
        <taxon>Defluviicoccus</taxon>
    </lineage>
</organism>
<dbReference type="PROSITE" id="PS51257">
    <property type="entry name" value="PROKAR_LIPOPROTEIN"/>
    <property type="match status" value="1"/>
</dbReference>
<keyword evidence="3" id="KW-1185">Reference proteome</keyword>
<dbReference type="Proteomes" id="UP000516369">
    <property type="component" value="Chromosome"/>
</dbReference>
<gene>
    <name evidence="2" type="ORF">HQ394_16855</name>
</gene>
<dbReference type="RefSeq" id="WP_190261161.1">
    <property type="nucleotide sequence ID" value="NZ_CP053923.1"/>
</dbReference>